<keyword evidence="7 11" id="KW-0692">RNA repair</keyword>
<comment type="catalytic activity">
    <reaction evidence="11">
        <text>a tRNA precursor + 2 CTP + ATP = a tRNA with a 3' CCA end + 3 diphosphate</text>
        <dbReference type="Rhea" id="RHEA:14433"/>
        <dbReference type="Rhea" id="RHEA-COMP:10465"/>
        <dbReference type="Rhea" id="RHEA-COMP:10468"/>
        <dbReference type="ChEBI" id="CHEBI:30616"/>
        <dbReference type="ChEBI" id="CHEBI:33019"/>
        <dbReference type="ChEBI" id="CHEBI:37563"/>
        <dbReference type="ChEBI" id="CHEBI:74896"/>
        <dbReference type="ChEBI" id="CHEBI:83071"/>
        <dbReference type="EC" id="2.7.7.72"/>
    </reaction>
</comment>
<feature type="binding site" evidence="11">
    <location>
        <position position="25"/>
    </location>
    <ligand>
        <name>Mg(2+)</name>
        <dbReference type="ChEBI" id="CHEBI:18420"/>
    </ligand>
</feature>
<feature type="binding site" evidence="11">
    <location>
        <position position="144"/>
    </location>
    <ligand>
        <name>ATP</name>
        <dbReference type="ChEBI" id="CHEBI:30616"/>
    </ligand>
</feature>
<evidence type="ECO:0000256" key="6">
    <source>
        <dbReference type="ARBA" id="ARBA00022741"/>
    </source>
</evidence>
<keyword evidence="3 11" id="KW-0819">tRNA processing</keyword>
<dbReference type="InterPro" id="IPR012006">
    <property type="entry name" value="CCA_bact"/>
</dbReference>
<dbReference type="EC" id="3.1.4.-" evidence="11"/>
<evidence type="ECO:0000256" key="9">
    <source>
        <dbReference type="ARBA" id="ARBA00022842"/>
    </source>
</evidence>
<comment type="cofactor">
    <cofactor evidence="11">
        <name>Ni(2+)</name>
        <dbReference type="ChEBI" id="CHEBI:49786"/>
    </cofactor>
    <text evidence="11">Nickel for phosphatase activity.</text>
</comment>
<keyword evidence="1 11" id="KW-0533">Nickel</keyword>
<keyword evidence="6 11" id="KW-0547">Nucleotide-binding</keyword>
<evidence type="ECO:0000313" key="13">
    <source>
        <dbReference type="EMBL" id="MDR7269650.1"/>
    </source>
</evidence>
<accession>A0ABU1YLC1</accession>
<dbReference type="InterPro" id="IPR003607">
    <property type="entry name" value="HD/PDEase_dom"/>
</dbReference>
<feature type="binding site" evidence="11">
    <location>
        <position position="12"/>
    </location>
    <ligand>
        <name>ATP</name>
        <dbReference type="ChEBI" id="CHEBI:30616"/>
    </ligand>
</feature>
<protein>
    <recommendedName>
        <fullName evidence="11">Multifunctional CCA protein</fullName>
    </recommendedName>
    <domain>
        <recommendedName>
            <fullName evidence="11">CCA-adding enzyme</fullName>
            <ecNumber evidence="11">2.7.7.72</ecNumber>
        </recommendedName>
        <alternativeName>
            <fullName evidence="11">CCA tRNA nucleotidyltransferase</fullName>
        </alternativeName>
        <alternativeName>
            <fullName evidence="11">tRNA CCA-pyrophosphorylase</fullName>
        </alternativeName>
        <alternativeName>
            <fullName evidence="11">tRNA adenylyl-/cytidylyl-transferase</fullName>
        </alternativeName>
        <alternativeName>
            <fullName evidence="11">tRNA nucleotidyltransferase</fullName>
        </alternativeName>
        <alternativeName>
            <fullName evidence="11">tRNA-NT</fullName>
        </alternativeName>
    </domain>
    <domain>
        <recommendedName>
            <fullName evidence="11">2'-nucleotidase</fullName>
            <ecNumber evidence="11">3.1.3.-</ecNumber>
        </recommendedName>
    </domain>
    <domain>
        <recommendedName>
            <fullName evidence="11">2',3'-cyclic phosphodiesterase</fullName>
            <ecNumber evidence="11">3.1.4.-</ecNumber>
        </recommendedName>
    </domain>
    <domain>
        <recommendedName>
            <fullName evidence="11">Phosphatase</fullName>
        </recommendedName>
    </domain>
</protein>
<dbReference type="InterPro" id="IPR050124">
    <property type="entry name" value="tRNA_CCA-adding_enzyme"/>
</dbReference>
<feature type="binding site" evidence="11">
    <location>
        <position position="141"/>
    </location>
    <ligand>
        <name>ATP</name>
        <dbReference type="ChEBI" id="CHEBI:30616"/>
    </ligand>
</feature>
<keyword evidence="5 11" id="KW-0479">Metal-binding</keyword>
<feature type="binding site" evidence="11">
    <location>
        <position position="12"/>
    </location>
    <ligand>
        <name>CTP</name>
        <dbReference type="ChEBI" id="CHEBI:37563"/>
    </ligand>
</feature>
<feature type="domain" description="HD" evidence="12">
    <location>
        <begin position="230"/>
        <end position="331"/>
    </location>
</feature>
<comment type="similarity">
    <text evidence="11">Belongs to the tRNA nucleotidyltransferase/poly(A) polymerase family. Bacterial CCA-adding enzyme type 1 subfamily.</text>
</comment>
<dbReference type="SUPFAM" id="SSF81891">
    <property type="entry name" value="Poly A polymerase C-terminal region-like"/>
    <property type="match status" value="1"/>
</dbReference>
<dbReference type="PANTHER" id="PTHR47545">
    <property type="entry name" value="MULTIFUNCTIONAL CCA PROTEIN"/>
    <property type="match status" value="1"/>
</dbReference>
<evidence type="ECO:0000313" key="14">
    <source>
        <dbReference type="Proteomes" id="UP001180453"/>
    </source>
</evidence>
<dbReference type="Gene3D" id="3.30.460.10">
    <property type="entry name" value="Beta Polymerase, domain 2"/>
    <property type="match status" value="1"/>
</dbReference>
<evidence type="ECO:0000256" key="5">
    <source>
        <dbReference type="ARBA" id="ARBA00022723"/>
    </source>
</evidence>
<keyword evidence="14" id="KW-1185">Reference proteome</keyword>
<dbReference type="Proteomes" id="UP001180453">
    <property type="component" value="Unassembled WGS sequence"/>
</dbReference>
<evidence type="ECO:0000259" key="12">
    <source>
        <dbReference type="PROSITE" id="PS51831"/>
    </source>
</evidence>
<dbReference type="PROSITE" id="PS51831">
    <property type="entry name" value="HD"/>
    <property type="match status" value="1"/>
</dbReference>
<dbReference type="InterPro" id="IPR002646">
    <property type="entry name" value="PolA_pol_head_dom"/>
</dbReference>
<dbReference type="EMBL" id="JAVDXU010000001">
    <property type="protein sequence ID" value="MDR7269650.1"/>
    <property type="molecule type" value="Genomic_DNA"/>
</dbReference>
<evidence type="ECO:0000256" key="2">
    <source>
        <dbReference type="ARBA" id="ARBA00022679"/>
    </source>
</evidence>
<keyword evidence="11 13" id="KW-0378">Hydrolase</keyword>
<dbReference type="Pfam" id="PF01743">
    <property type="entry name" value="PolyA_pol"/>
    <property type="match status" value="1"/>
</dbReference>
<dbReference type="NCBIfam" id="NF008137">
    <property type="entry name" value="PRK10885.1"/>
    <property type="match status" value="1"/>
</dbReference>
<keyword evidence="4 11" id="KW-0548">Nucleotidyltransferase</keyword>
<dbReference type="Pfam" id="PF01966">
    <property type="entry name" value="HD"/>
    <property type="match status" value="1"/>
</dbReference>
<name>A0ABU1YLC1_ROSSA</name>
<evidence type="ECO:0000256" key="11">
    <source>
        <dbReference type="HAMAP-Rule" id="MF_01261"/>
    </source>
</evidence>
<dbReference type="InterPro" id="IPR032828">
    <property type="entry name" value="PolyA_RNA-bd"/>
</dbReference>
<evidence type="ECO:0000256" key="1">
    <source>
        <dbReference type="ARBA" id="ARBA00022596"/>
    </source>
</evidence>
<dbReference type="PIRSF" id="PIRSF000813">
    <property type="entry name" value="CCA_bact"/>
    <property type="match status" value="1"/>
</dbReference>
<keyword evidence="9 11" id="KW-0460">Magnesium</keyword>
<gene>
    <name evidence="11" type="primary">cca</name>
    <name evidence="13" type="ORF">J2X20_002279</name>
</gene>
<evidence type="ECO:0000256" key="3">
    <source>
        <dbReference type="ARBA" id="ARBA00022694"/>
    </source>
</evidence>
<dbReference type="Pfam" id="PF12627">
    <property type="entry name" value="PolyA_pol_RNAbd"/>
    <property type="match status" value="1"/>
</dbReference>
<reference evidence="13 14" key="1">
    <citation type="submission" date="2023-07" db="EMBL/GenBank/DDBJ databases">
        <title>Sorghum-associated microbial communities from plants grown in Nebraska, USA.</title>
        <authorList>
            <person name="Schachtman D."/>
        </authorList>
    </citation>
    <scope>NUCLEOTIDE SEQUENCE [LARGE SCALE GENOMIC DNA]</scope>
    <source>
        <strain evidence="13 14">BE314</strain>
    </source>
</reference>
<comment type="catalytic activity">
    <reaction evidence="11">
        <text>a tRNA with a 3' CCA end + 2 CTP + ATP = a tRNA with a 3' CCACCA end + 3 diphosphate</text>
        <dbReference type="Rhea" id="RHEA:76235"/>
        <dbReference type="Rhea" id="RHEA-COMP:10468"/>
        <dbReference type="Rhea" id="RHEA-COMP:18655"/>
        <dbReference type="ChEBI" id="CHEBI:30616"/>
        <dbReference type="ChEBI" id="CHEBI:33019"/>
        <dbReference type="ChEBI" id="CHEBI:37563"/>
        <dbReference type="ChEBI" id="CHEBI:83071"/>
        <dbReference type="ChEBI" id="CHEBI:195187"/>
    </reaction>
</comment>
<dbReference type="Gene3D" id="1.10.3090.10">
    <property type="entry name" value="cca-adding enzyme, domain 2"/>
    <property type="match status" value="1"/>
</dbReference>
<comment type="domain">
    <text evidence="11">Comprises two domains: an N-terminal domain containing the nucleotidyltransferase activity and a C-terminal HD domain associated with both phosphodiesterase and phosphatase activities.</text>
</comment>
<dbReference type="HAMAP" id="MF_01261">
    <property type="entry name" value="CCA_bact_type1"/>
    <property type="match status" value="1"/>
</dbReference>
<evidence type="ECO:0000256" key="10">
    <source>
        <dbReference type="ARBA" id="ARBA00022884"/>
    </source>
</evidence>
<dbReference type="PANTHER" id="PTHR47545:SF1">
    <property type="entry name" value="MULTIFUNCTIONAL CCA PROTEIN"/>
    <property type="match status" value="1"/>
</dbReference>
<keyword evidence="10 11" id="KW-0694">RNA-binding</keyword>
<feature type="binding site" evidence="11">
    <location>
        <position position="144"/>
    </location>
    <ligand>
        <name>CTP</name>
        <dbReference type="ChEBI" id="CHEBI:37563"/>
    </ligand>
</feature>
<feature type="binding site" evidence="11">
    <location>
        <position position="141"/>
    </location>
    <ligand>
        <name>CTP</name>
        <dbReference type="ChEBI" id="CHEBI:37563"/>
    </ligand>
</feature>
<dbReference type="RefSeq" id="WP_310264600.1">
    <property type="nucleotide sequence ID" value="NZ_JAVDXU010000001.1"/>
</dbReference>
<dbReference type="InterPro" id="IPR006674">
    <property type="entry name" value="HD_domain"/>
</dbReference>
<dbReference type="SUPFAM" id="SSF81301">
    <property type="entry name" value="Nucleotidyltransferase"/>
    <property type="match status" value="1"/>
</dbReference>
<comment type="subunit">
    <text evidence="11">Monomer. Can also form homodimers and oligomers.</text>
</comment>
<dbReference type="EC" id="3.1.3.-" evidence="11"/>
<dbReference type="GO" id="GO:0004810">
    <property type="term" value="F:CCA tRNA nucleotidyltransferase activity"/>
    <property type="evidence" value="ECO:0007669"/>
    <property type="project" value="UniProtKB-EC"/>
</dbReference>
<keyword evidence="8 11" id="KW-0067">ATP-binding</keyword>
<dbReference type="CDD" id="cd00077">
    <property type="entry name" value="HDc"/>
    <property type="match status" value="1"/>
</dbReference>
<keyword evidence="2 11" id="KW-0808">Transferase</keyword>
<evidence type="ECO:0000256" key="8">
    <source>
        <dbReference type="ARBA" id="ARBA00022840"/>
    </source>
</evidence>
<feature type="binding site" evidence="11">
    <location>
        <position position="95"/>
    </location>
    <ligand>
        <name>ATP</name>
        <dbReference type="ChEBI" id="CHEBI:30616"/>
    </ligand>
</feature>
<comment type="function">
    <text evidence="11">Catalyzes the addition and repair of the essential 3'-terminal CCA sequence in tRNAs without using a nucleic acid template. Adds these three nucleotides in the order of C, C, and A to the tRNA nucleotide-73, using CTP and ATP as substrates and producing inorganic pyrophosphate. tRNA 3'-terminal CCA addition is required both for tRNA processing and repair. Also involved in tRNA surveillance by mediating tandem CCA addition to generate a CCACCA at the 3' terminus of unstable tRNAs. While stable tRNAs receive only 3'-terminal CCA, unstable tRNAs are marked with CCACCA and rapidly degraded.</text>
</comment>
<dbReference type="HAMAP" id="MF_01262">
    <property type="entry name" value="CCA_bact_type2"/>
    <property type="match status" value="1"/>
</dbReference>
<proteinExistence type="inferred from homology"/>
<feature type="binding site" evidence="11">
    <location>
        <position position="27"/>
    </location>
    <ligand>
        <name>Mg(2+)</name>
        <dbReference type="ChEBI" id="CHEBI:18420"/>
    </ligand>
</feature>
<evidence type="ECO:0000256" key="7">
    <source>
        <dbReference type="ARBA" id="ARBA00022800"/>
    </source>
</evidence>
<feature type="binding site" evidence="11">
    <location>
        <position position="15"/>
    </location>
    <ligand>
        <name>CTP</name>
        <dbReference type="ChEBI" id="CHEBI:37563"/>
    </ligand>
</feature>
<dbReference type="InterPro" id="IPR043519">
    <property type="entry name" value="NT_sf"/>
</dbReference>
<dbReference type="CDD" id="cd05398">
    <property type="entry name" value="NT_ClassII-CCAase"/>
    <property type="match status" value="1"/>
</dbReference>
<keyword evidence="11" id="KW-0511">Multifunctional enzyme</keyword>
<comment type="cofactor">
    <cofactor evidence="11">
        <name>Mg(2+)</name>
        <dbReference type="ChEBI" id="CHEBI:18420"/>
    </cofactor>
    <text evidence="11">Magnesium is required for nucleotidyltransferase activity.</text>
</comment>
<evidence type="ECO:0000256" key="4">
    <source>
        <dbReference type="ARBA" id="ARBA00022695"/>
    </source>
</evidence>
<organism evidence="13 14">
    <name type="scientific">Roseateles saccharophilus</name>
    <name type="common">Pseudomonas saccharophila</name>
    <dbReference type="NCBI Taxonomy" id="304"/>
    <lineage>
        <taxon>Bacteria</taxon>
        <taxon>Pseudomonadati</taxon>
        <taxon>Pseudomonadota</taxon>
        <taxon>Betaproteobacteria</taxon>
        <taxon>Burkholderiales</taxon>
        <taxon>Sphaerotilaceae</taxon>
        <taxon>Roseateles</taxon>
    </lineage>
</organism>
<dbReference type="GO" id="GO:0016787">
    <property type="term" value="F:hydrolase activity"/>
    <property type="evidence" value="ECO:0007669"/>
    <property type="project" value="UniProtKB-KW"/>
</dbReference>
<sequence>MSKTFQTYLVGGAVRDRLLGLSVQDHDWVVVGASPQDLLDAGYQPVGKDFPVFLHPKTHEEVALARTERKTAAGYHGFAFHAAPDVTLEQDLARRDLTINAMAEDENGHVIDPYGGQRDIAAKVLRHVSPAFAEDPVRILRLARFAARFSDFTVAPETVALMRAMVAAGEVDALVAERVWQELSRGLMENKPSRMFEVLREAGALAKLMPEVEALFGVPQPEAHHPEVDTGIHLLMVLDQCARLKAPLTVRYACLCHDLGKGTTRKEELPRHIAHEKRSEDLARKVSARWKVPSDCKELAELVAREHTHVHQSQGFSAEARLRLLERCDAWRRPDRFAEMLWACECDARGRLGLEDRDYPQRERLAADLAATQKVDLAAASAEAIARGAKGPDIGRAVQRARLAALNEAAS</sequence>
<feature type="binding site" evidence="11">
    <location>
        <position position="95"/>
    </location>
    <ligand>
        <name>CTP</name>
        <dbReference type="ChEBI" id="CHEBI:37563"/>
    </ligand>
</feature>
<feature type="binding site" evidence="11">
    <location>
        <position position="15"/>
    </location>
    <ligand>
        <name>ATP</name>
        <dbReference type="ChEBI" id="CHEBI:30616"/>
    </ligand>
</feature>
<dbReference type="EC" id="2.7.7.72" evidence="11"/>
<comment type="miscellaneous">
    <text evidence="11">A single active site specifically recognizes both ATP and CTP and is responsible for their addition.</text>
</comment>
<comment type="caution">
    <text evidence="13">The sequence shown here is derived from an EMBL/GenBank/DDBJ whole genome shotgun (WGS) entry which is preliminary data.</text>
</comment>